<dbReference type="Gene3D" id="1.20.930.20">
    <property type="entry name" value="Adaptor protein Cbl, N-terminal domain"/>
    <property type="match status" value="1"/>
</dbReference>
<name>A0A9E7FIB7_9LILI</name>
<proteinExistence type="predicted"/>
<dbReference type="PANTHER" id="PTHR46604">
    <property type="entry name" value="PROTEIN MID1-COMPLEMENTING ACTIVITY 1"/>
    <property type="match status" value="1"/>
</dbReference>
<protein>
    <recommendedName>
        <fullName evidence="1">MCAfunc domain-containing protein</fullName>
    </recommendedName>
</protein>
<reference evidence="2" key="1">
    <citation type="submission" date="2022-05" db="EMBL/GenBank/DDBJ databases">
        <title>The Musa troglodytarum L. genome provides insights into the mechanism of non-climacteric behaviour and enrichment of carotenoids.</title>
        <authorList>
            <person name="Wang J."/>
        </authorList>
    </citation>
    <scope>NUCLEOTIDE SEQUENCE</scope>
    <source>
        <tissue evidence="2">Leaf</tissue>
    </source>
</reference>
<dbReference type="InterPro" id="IPR059179">
    <property type="entry name" value="MLKL-like_MCAfunc"/>
</dbReference>
<sequence length="130" mass="14823">TTEVVGLIRTFIDAAETAESLREDCLEFAEHLQLITSHLEKLQDKALGDGTIKTLTKLEDTLERSSELVHGFQRQNYVSHMIDHRHLRIQMGRAQDDIDKNLRPIPLTLLSDEPSYSSSDVRDHCDHVDS</sequence>
<dbReference type="AlphaFoldDB" id="A0A9E7FIB7"/>
<evidence type="ECO:0000313" key="3">
    <source>
        <dbReference type="Proteomes" id="UP001055439"/>
    </source>
</evidence>
<dbReference type="InterPro" id="IPR036537">
    <property type="entry name" value="Adaptor_Cbl_N_dom_sf"/>
</dbReference>
<feature type="non-terminal residue" evidence="2">
    <location>
        <position position="1"/>
    </location>
</feature>
<dbReference type="InterPro" id="IPR045766">
    <property type="entry name" value="MCAfunc"/>
</dbReference>
<dbReference type="CDD" id="cd21037">
    <property type="entry name" value="MLKL_NTD"/>
    <property type="match status" value="1"/>
</dbReference>
<organism evidence="2 3">
    <name type="scientific">Musa troglodytarum</name>
    <name type="common">fe'i banana</name>
    <dbReference type="NCBI Taxonomy" id="320322"/>
    <lineage>
        <taxon>Eukaryota</taxon>
        <taxon>Viridiplantae</taxon>
        <taxon>Streptophyta</taxon>
        <taxon>Embryophyta</taxon>
        <taxon>Tracheophyta</taxon>
        <taxon>Spermatophyta</taxon>
        <taxon>Magnoliopsida</taxon>
        <taxon>Liliopsida</taxon>
        <taxon>Zingiberales</taxon>
        <taxon>Musaceae</taxon>
        <taxon>Musa</taxon>
    </lineage>
</organism>
<dbReference type="EMBL" id="CP097506">
    <property type="protein sequence ID" value="URD95632.1"/>
    <property type="molecule type" value="Genomic_DNA"/>
</dbReference>
<evidence type="ECO:0000313" key="2">
    <source>
        <dbReference type="EMBL" id="URD95632.1"/>
    </source>
</evidence>
<evidence type="ECO:0000259" key="1">
    <source>
        <dbReference type="Pfam" id="PF19584"/>
    </source>
</evidence>
<dbReference type="OrthoDB" id="10342972at2759"/>
<accession>A0A9E7FIB7</accession>
<dbReference type="Proteomes" id="UP001055439">
    <property type="component" value="Chromosome 4"/>
</dbReference>
<feature type="domain" description="MCAfunc" evidence="1">
    <location>
        <begin position="7"/>
        <end position="113"/>
    </location>
</feature>
<dbReference type="Pfam" id="PF19584">
    <property type="entry name" value="MCAfunc"/>
    <property type="match status" value="1"/>
</dbReference>
<keyword evidence="3" id="KW-1185">Reference proteome</keyword>
<dbReference type="PANTHER" id="PTHR46604:SF3">
    <property type="entry name" value="PROTEIN MID1-COMPLEMENTING ACTIVITY 1"/>
    <property type="match status" value="1"/>
</dbReference>
<dbReference type="GO" id="GO:0007166">
    <property type="term" value="P:cell surface receptor signaling pathway"/>
    <property type="evidence" value="ECO:0007669"/>
    <property type="project" value="InterPro"/>
</dbReference>
<gene>
    <name evidence="2" type="ORF">MUK42_36565</name>
</gene>